<reference evidence="1 2" key="1">
    <citation type="journal article" date="2014" name="Syst. Appl. Microbiol.">
        <title>Genomic insights into the taxonomic status of the three subspecies of Bacillus subtilis.</title>
        <authorList>
            <person name="Yi H."/>
            <person name="Chun J."/>
            <person name="Cha C.J."/>
        </authorList>
    </citation>
    <scope>NUCLEOTIDE SEQUENCE [LARGE SCALE GENOMIC DNA]</scope>
    <source>
        <strain evidence="1 2">KCTC 13429</strain>
    </source>
</reference>
<name>A0A9W5LK14_9BACI</name>
<dbReference type="AlphaFoldDB" id="A0A9W5LK14"/>
<comment type="caution">
    <text evidence="1">The sequence shown here is derived from an EMBL/GenBank/DDBJ whole genome shotgun (WGS) entry which is preliminary data.</text>
</comment>
<dbReference type="Proteomes" id="UP000011182">
    <property type="component" value="Unassembled WGS sequence"/>
</dbReference>
<protein>
    <submittedName>
        <fullName evidence="1">Uncharacterized protein</fullName>
    </submittedName>
</protein>
<accession>A0A9W5LK14</accession>
<dbReference type="EMBL" id="AMXN01000002">
    <property type="protein sequence ID" value="ELS62198.1"/>
    <property type="molecule type" value="Genomic_DNA"/>
</dbReference>
<gene>
    <name evidence="1" type="ORF">BSI_12770</name>
</gene>
<sequence>MALINHQISMRLETAARKALRLNGRGGLYGVIDADYIDRIGRAFTVLVAAVSPYYRDGSVEDKAKIDSFLEKYLYLGDTDTPKEDYSSGVQEAAEELRKLVDELN</sequence>
<evidence type="ECO:0000313" key="1">
    <source>
        <dbReference type="EMBL" id="ELS62198.1"/>
    </source>
</evidence>
<organism evidence="1 2">
    <name type="scientific">Bacillus inaquosorum KCTC 13429</name>
    <dbReference type="NCBI Taxonomy" id="1236548"/>
    <lineage>
        <taxon>Bacteria</taxon>
        <taxon>Bacillati</taxon>
        <taxon>Bacillota</taxon>
        <taxon>Bacilli</taxon>
        <taxon>Bacillales</taxon>
        <taxon>Bacillaceae</taxon>
        <taxon>Bacillus</taxon>
    </lineage>
</organism>
<dbReference type="RefSeq" id="WP_003237415.1">
    <property type="nucleotide sequence ID" value="NZ_AMXN01000002.1"/>
</dbReference>
<evidence type="ECO:0000313" key="2">
    <source>
        <dbReference type="Proteomes" id="UP000011182"/>
    </source>
</evidence>
<proteinExistence type="predicted"/>
<keyword evidence="2" id="KW-1185">Reference proteome</keyword>